<dbReference type="SUPFAM" id="SSF50447">
    <property type="entry name" value="Translation proteins"/>
    <property type="match status" value="1"/>
</dbReference>
<dbReference type="FunFam" id="3.40.50.300:FF:000090">
    <property type="entry name" value="Elongation factor 1-alpha"/>
    <property type="match status" value="1"/>
</dbReference>
<gene>
    <name evidence="12" type="primary">EF1A</name>
</gene>
<dbReference type="InterPro" id="IPR004161">
    <property type="entry name" value="EFTu-like_2"/>
</dbReference>
<comment type="subcellular location">
    <subcellularLocation>
        <location evidence="2">Cytoplasm</location>
    </subcellularLocation>
</comment>
<keyword evidence="8" id="KW-0648">Protein biosynthesis</keyword>
<evidence type="ECO:0000256" key="10">
    <source>
        <dbReference type="RuleBase" id="RU000325"/>
    </source>
</evidence>
<evidence type="ECO:0000256" key="8">
    <source>
        <dbReference type="ARBA" id="ARBA00022917"/>
    </source>
</evidence>
<evidence type="ECO:0000256" key="7">
    <source>
        <dbReference type="ARBA" id="ARBA00022768"/>
    </source>
</evidence>
<proteinExistence type="evidence at transcript level"/>
<dbReference type="InterPro" id="IPR031157">
    <property type="entry name" value="G_TR_CS"/>
</dbReference>
<protein>
    <recommendedName>
        <fullName evidence="10">Elongation factor 1-alpha</fullName>
    </recommendedName>
</protein>
<evidence type="ECO:0000256" key="3">
    <source>
        <dbReference type="ARBA" id="ARBA00007249"/>
    </source>
</evidence>
<dbReference type="Pfam" id="PF00009">
    <property type="entry name" value="GTP_EFTU"/>
    <property type="match status" value="1"/>
</dbReference>
<dbReference type="Gene3D" id="3.40.50.300">
    <property type="entry name" value="P-loop containing nucleotide triphosphate hydrolases"/>
    <property type="match status" value="1"/>
</dbReference>
<dbReference type="InterPro" id="IPR000795">
    <property type="entry name" value="T_Tr_GTP-bd_dom"/>
</dbReference>
<feature type="domain" description="Tr-type G" evidence="11">
    <location>
        <begin position="5"/>
        <end position="242"/>
    </location>
</feature>
<keyword evidence="9 10" id="KW-0342">GTP-binding</keyword>
<dbReference type="InterPro" id="IPR050100">
    <property type="entry name" value="TRAFAC_GTPase_members"/>
</dbReference>
<dbReference type="GO" id="GO:0005737">
    <property type="term" value="C:cytoplasm"/>
    <property type="evidence" value="ECO:0007669"/>
    <property type="project" value="UniProtKB-SubCell"/>
</dbReference>
<dbReference type="InterPro" id="IPR027417">
    <property type="entry name" value="P-loop_NTPase"/>
</dbReference>
<dbReference type="Pfam" id="PF22594">
    <property type="entry name" value="GTP-eEF1A_C"/>
    <property type="match status" value="1"/>
</dbReference>
<keyword evidence="7 10" id="KW-0251">Elongation factor</keyword>
<dbReference type="GO" id="GO:0005525">
    <property type="term" value="F:GTP binding"/>
    <property type="evidence" value="ECO:0007669"/>
    <property type="project" value="UniProtKB-UniRule"/>
</dbReference>
<name>D3PHY7_LEPSM</name>
<dbReference type="PROSITE" id="PS51722">
    <property type="entry name" value="G_TR_2"/>
    <property type="match status" value="1"/>
</dbReference>
<evidence type="ECO:0000256" key="6">
    <source>
        <dbReference type="ARBA" id="ARBA00022741"/>
    </source>
</evidence>
<dbReference type="PRINTS" id="PR00315">
    <property type="entry name" value="ELONGATNFCT"/>
</dbReference>
<evidence type="ECO:0000256" key="2">
    <source>
        <dbReference type="ARBA" id="ARBA00004496"/>
    </source>
</evidence>
<dbReference type="EMBL" id="BT121243">
    <property type="protein sequence ID" value="ADD38173.1"/>
    <property type="molecule type" value="mRNA"/>
</dbReference>
<dbReference type="NCBIfam" id="TIGR00483">
    <property type="entry name" value="EF-1_alpha"/>
    <property type="match status" value="1"/>
</dbReference>
<evidence type="ECO:0000256" key="4">
    <source>
        <dbReference type="ARBA" id="ARBA00022490"/>
    </source>
</evidence>
<dbReference type="OrthoDB" id="342024at2759"/>
<dbReference type="CDD" id="cd01883">
    <property type="entry name" value="EF1_alpha"/>
    <property type="match status" value="1"/>
</dbReference>
<sequence>MGREKDHINIVVIGHVDSGKSTSTGHLIYKCGGIEKRTIEKFEKEAAEMGKGSFKYAWVLDKLKAERERGITIDIALWKFETSKYYVTVIDAPGHRDFIKNMITGTSQADCAILIVAAGVGEFEAGISKNGQTREHALLSFTLGVKQMIVGVNKMDSTEPPYSESRFNEIKKEVQGYIKKVGYNPASVAFVPISGWNGDNMIEASTNMTWYKGWEIERKDGKFSGKTLVDALDSILLPVRPFGKPLRLPLQDVYKIGGIGTVPCGRVETGVIKPGIIVQFAPFGLSSEVKSVEMHHESVKEALPGDNVGFNVKSLSISDIRRGMVCGDIKNDPPMVAASFVSQVIVMNHPGQINPGYAPVLDCAASHIACKFVEFHEKIDRRSGKKTEDNPKSIKSGDAAIIKLVPSKPMCVETFAEFPPLGRFAVRDMKQTVAVGIIKSVEKKKATVGKKTKK</sequence>
<accession>D3PHY7</accession>
<dbReference type="InterPro" id="IPR054696">
    <property type="entry name" value="GTP-eEF1A_C"/>
</dbReference>
<dbReference type="InterPro" id="IPR004539">
    <property type="entry name" value="Transl_elong_EF1A_euk/arc"/>
</dbReference>
<comment type="function">
    <text evidence="1 10">This protein promotes the GTP-dependent binding of aminoacyl-tRNA to the A-site of ribosomes during protein biosynthesis.</text>
</comment>
<dbReference type="FunFam" id="2.40.30.10:FF:000003">
    <property type="entry name" value="Elongation factor 1-alpha"/>
    <property type="match status" value="1"/>
</dbReference>
<dbReference type="CDD" id="cd03705">
    <property type="entry name" value="EF1_alpha_III"/>
    <property type="match status" value="1"/>
</dbReference>
<dbReference type="PROSITE" id="PS00301">
    <property type="entry name" value="G_TR_1"/>
    <property type="match status" value="1"/>
</dbReference>
<dbReference type="CDD" id="cd03693">
    <property type="entry name" value="EF1_alpha_II"/>
    <property type="match status" value="1"/>
</dbReference>
<organism evidence="12">
    <name type="scientific">Lepeophtheirus salmonis</name>
    <name type="common">Salmon louse</name>
    <name type="synonym">Caligus salmonis</name>
    <dbReference type="NCBI Taxonomy" id="72036"/>
    <lineage>
        <taxon>Eukaryota</taxon>
        <taxon>Metazoa</taxon>
        <taxon>Ecdysozoa</taxon>
        <taxon>Arthropoda</taxon>
        <taxon>Crustacea</taxon>
        <taxon>Multicrustacea</taxon>
        <taxon>Hexanauplia</taxon>
        <taxon>Copepoda</taxon>
        <taxon>Siphonostomatoida</taxon>
        <taxon>Caligidae</taxon>
        <taxon>Lepeophtheirus</taxon>
    </lineage>
</organism>
<dbReference type="GO" id="GO:0003924">
    <property type="term" value="F:GTPase activity"/>
    <property type="evidence" value="ECO:0007669"/>
    <property type="project" value="UniProtKB-UniRule"/>
</dbReference>
<keyword evidence="6 10" id="KW-0547">Nucleotide-binding</keyword>
<dbReference type="Gene3D" id="2.40.30.10">
    <property type="entry name" value="Translation factors"/>
    <property type="match status" value="2"/>
</dbReference>
<dbReference type="FunFam" id="2.40.30.10:FF:000005">
    <property type="entry name" value="Elongation factor 1-alpha"/>
    <property type="match status" value="1"/>
</dbReference>
<dbReference type="InterPro" id="IPR009000">
    <property type="entry name" value="Transl_B-barrel_sf"/>
</dbReference>
<dbReference type="SUPFAM" id="SSF52540">
    <property type="entry name" value="P-loop containing nucleoside triphosphate hydrolases"/>
    <property type="match status" value="1"/>
</dbReference>
<dbReference type="Pfam" id="PF03144">
    <property type="entry name" value="GTP_EFTU_D2"/>
    <property type="match status" value="1"/>
</dbReference>
<evidence type="ECO:0000256" key="9">
    <source>
        <dbReference type="ARBA" id="ARBA00023134"/>
    </source>
</evidence>
<evidence type="ECO:0000313" key="12">
    <source>
        <dbReference type="EMBL" id="ADD38173.1"/>
    </source>
</evidence>
<keyword evidence="5" id="KW-0597">Phosphoprotein</keyword>
<evidence type="ECO:0000256" key="5">
    <source>
        <dbReference type="ARBA" id="ARBA00022553"/>
    </source>
</evidence>
<reference evidence="12" key="1">
    <citation type="submission" date="2010-03" db="EMBL/GenBank/DDBJ databases">
        <title>Atlantic Lepeophtheirus salmonis ESTs and full-length cDNAs.</title>
        <authorList>
            <person name="Yasuike M."/>
            <person name="von Schalburg K."/>
            <person name="Cooper G."/>
            <person name="Leong J."/>
            <person name="Nilsen F."/>
            <person name="Jones S.R.M."/>
            <person name="Koop B.F."/>
        </authorList>
    </citation>
    <scope>NUCLEOTIDE SEQUENCE</scope>
    <source>
        <strain evidence="12">Atlantic form</strain>
        <tissue evidence="12">Mixed tissue</tissue>
    </source>
</reference>
<dbReference type="PANTHER" id="PTHR23115">
    <property type="entry name" value="TRANSLATION FACTOR"/>
    <property type="match status" value="1"/>
</dbReference>
<dbReference type="SUPFAM" id="SSF50465">
    <property type="entry name" value="EF-Tu/eEF-1alpha/eIF2-gamma C-terminal domain"/>
    <property type="match status" value="1"/>
</dbReference>
<comment type="similarity">
    <text evidence="3 10">Belongs to the TRAFAC class translation factor GTPase superfamily. Classic translation factor GTPase family. EF-Tu/EF-1A subfamily.</text>
</comment>
<dbReference type="AlphaFoldDB" id="D3PHY7"/>
<keyword evidence="4" id="KW-0963">Cytoplasm</keyword>
<evidence type="ECO:0000259" key="11">
    <source>
        <dbReference type="PROSITE" id="PS51722"/>
    </source>
</evidence>
<evidence type="ECO:0000256" key="1">
    <source>
        <dbReference type="ARBA" id="ARBA00003982"/>
    </source>
</evidence>
<dbReference type="InterPro" id="IPR009001">
    <property type="entry name" value="Transl_elong_EF1A/Init_IF2_C"/>
</dbReference>
<dbReference type="NCBIfam" id="NF008969">
    <property type="entry name" value="PRK12317.1"/>
    <property type="match status" value="1"/>
</dbReference>
<dbReference type="GO" id="GO:0003746">
    <property type="term" value="F:translation elongation factor activity"/>
    <property type="evidence" value="ECO:0007669"/>
    <property type="project" value="UniProtKB-UniRule"/>
</dbReference>